<accession>A0A1K1LSF0</accession>
<organism evidence="1 2">
    <name type="scientific">Sinomicrobium oceani</name>
    <dbReference type="NCBI Taxonomy" id="1150368"/>
    <lineage>
        <taxon>Bacteria</taxon>
        <taxon>Pseudomonadati</taxon>
        <taxon>Bacteroidota</taxon>
        <taxon>Flavobacteriia</taxon>
        <taxon>Flavobacteriales</taxon>
        <taxon>Flavobacteriaceae</taxon>
        <taxon>Sinomicrobium</taxon>
    </lineage>
</organism>
<dbReference type="OrthoDB" id="725917at2"/>
<evidence type="ECO:0000313" key="1">
    <source>
        <dbReference type="EMBL" id="SFW13795.1"/>
    </source>
</evidence>
<name>A0A1K1LSF0_9FLAO</name>
<evidence type="ECO:0000313" key="2">
    <source>
        <dbReference type="Proteomes" id="UP000182248"/>
    </source>
</evidence>
<reference evidence="1 2" key="1">
    <citation type="submission" date="2016-11" db="EMBL/GenBank/DDBJ databases">
        <authorList>
            <person name="Jaros S."/>
            <person name="Januszkiewicz K."/>
            <person name="Wedrychowicz H."/>
        </authorList>
    </citation>
    <scope>NUCLEOTIDE SEQUENCE [LARGE SCALE GENOMIC DNA]</scope>
    <source>
        <strain evidence="1 2">CGMCC 1.12145</strain>
    </source>
</reference>
<dbReference type="Gene3D" id="1.25.40.390">
    <property type="match status" value="1"/>
</dbReference>
<dbReference type="PROSITE" id="PS51257">
    <property type="entry name" value="PROKAR_LIPOPROTEIN"/>
    <property type="match status" value="1"/>
</dbReference>
<sequence length="494" mass="54740">MKKIYRLLIVLTGGLTLLGCSSDYFDVNTPSGAATEDQLRMNDLLGPSIYHTVLAQYWAERSFGNYTQYFTGQTGEALGQTEIASTWSNTFLYALPNLKVIWEKAEDQQAIHFRGVTKVLIAVNLGLATDSYGNIPYTEASMGVENTKPVFDEQELIYTIISDLLDEAIADLQAEDTSDFVPTESDDLIYRGDMDKWLRAAYTLKARYQLHLSEVNGIDAALAALESLENGFTSNADDFQMEYTERTLNPWYSREVLARSTGNDHDKIGDQLVSYMNGNIYAFENSALAIDPRLPVYAENADGEDAEWKGYVSGGQGASSDGTDANTSFAEGGFYSSIASPVVVISYAEALFIKAEAEFLANGGTATSTGASQAAYEAYLEGIAANMDKLEVDGSLYLADGAIAVGQDNLMLHHIMKEKYIANFLNPETYVDFRRYDFSDEVFLALELPLNNVDSEFPGQWLLRAQYPSSEEIRNPENVQLNKQSPVIPVWWDQ</sequence>
<dbReference type="Pfam" id="PF12771">
    <property type="entry name" value="SusD-like_2"/>
    <property type="match status" value="1"/>
</dbReference>
<dbReference type="RefSeq" id="WP_072315440.1">
    <property type="nucleotide sequence ID" value="NZ_FPJE01000001.1"/>
</dbReference>
<proteinExistence type="predicted"/>
<dbReference type="EMBL" id="FPJE01000001">
    <property type="protein sequence ID" value="SFW13795.1"/>
    <property type="molecule type" value="Genomic_DNA"/>
</dbReference>
<dbReference type="InterPro" id="IPR041662">
    <property type="entry name" value="SusD-like_2"/>
</dbReference>
<dbReference type="SUPFAM" id="SSF48452">
    <property type="entry name" value="TPR-like"/>
    <property type="match status" value="1"/>
</dbReference>
<protein>
    <submittedName>
        <fullName evidence="1">Starch-binding associating with outer membrane</fullName>
    </submittedName>
</protein>
<dbReference type="Proteomes" id="UP000182248">
    <property type="component" value="Unassembled WGS sequence"/>
</dbReference>
<gene>
    <name evidence="1" type="ORF">SAMN02927921_00208</name>
</gene>
<dbReference type="STRING" id="1150368.SAMN02927921_00208"/>
<dbReference type="InterPro" id="IPR011990">
    <property type="entry name" value="TPR-like_helical_dom_sf"/>
</dbReference>
<dbReference type="AlphaFoldDB" id="A0A1K1LSF0"/>
<keyword evidence="2" id="KW-1185">Reference proteome</keyword>